<evidence type="ECO:0000259" key="1">
    <source>
        <dbReference type="PROSITE" id="PS51186"/>
    </source>
</evidence>
<dbReference type="Proteomes" id="UP000703269">
    <property type="component" value="Unassembled WGS sequence"/>
</dbReference>
<accession>A0A9P3GJJ9</accession>
<dbReference type="Pfam" id="PF13508">
    <property type="entry name" value="Acetyltransf_7"/>
    <property type="match status" value="1"/>
</dbReference>
<reference evidence="2 3" key="1">
    <citation type="submission" date="2021-08" db="EMBL/GenBank/DDBJ databases">
        <title>Draft Genome Sequence of Phanerochaete sordida strain YK-624.</title>
        <authorList>
            <person name="Mori T."/>
            <person name="Dohra H."/>
            <person name="Suzuki T."/>
            <person name="Kawagishi H."/>
            <person name="Hirai H."/>
        </authorList>
    </citation>
    <scope>NUCLEOTIDE SEQUENCE [LARGE SCALE GENOMIC DNA]</scope>
    <source>
        <strain evidence="2 3">YK-624</strain>
    </source>
</reference>
<dbReference type="CDD" id="cd04301">
    <property type="entry name" value="NAT_SF"/>
    <property type="match status" value="1"/>
</dbReference>
<organism evidence="2 3">
    <name type="scientific">Phanerochaete sordida</name>
    <dbReference type="NCBI Taxonomy" id="48140"/>
    <lineage>
        <taxon>Eukaryota</taxon>
        <taxon>Fungi</taxon>
        <taxon>Dikarya</taxon>
        <taxon>Basidiomycota</taxon>
        <taxon>Agaricomycotina</taxon>
        <taxon>Agaricomycetes</taxon>
        <taxon>Polyporales</taxon>
        <taxon>Phanerochaetaceae</taxon>
        <taxon>Phanerochaete</taxon>
    </lineage>
</organism>
<dbReference type="InterPro" id="IPR000182">
    <property type="entry name" value="GNAT_dom"/>
</dbReference>
<keyword evidence="3" id="KW-1185">Reference proteome</keyword>
<dbReference type="SUPFAM" id="SSF55729">
    <property type="entry name" value="Acyl-CoA N-acyltransferases (Nat)"/>
    <property type="match status" value="1"/>
</dbReference>
<comment type="caution">
    <text evidence="2">The sequence shown here is derived from an EMBL/GenBank/DDBJ whole genome shotgun (WGS) entry which is preliminary data.</text>
</comment>
<proteinExistence type="predicted"/>
<evidence type="ECO:0000313" key="3">
    <source>
        <dbReference type="Proteomes" id="UP000703269"/>
    </source>
</evidence>
<dbReference type="PROSITE" id="PS51186">
    <property type="entry name" value="GNAT"/>
    <property type="match status" value="1"/>
</dbReference>
<gene>
    <name evidence="2" type="ORF">PsYK624_109000</name>
</gene>
<dbReference type="InterPro" id="IPR016181">
    <property type="entry name" value="Acyl_CoA_acyltransferase"/>
</dbReference>
<dbReference type="Gene3D" id="3.40.630.30">
    <property type="match status" value="1"/>
</dbReference>
<evidence type="ECO:0000313" key="2">
    <source>
        <dbReference type="EMBL" id="GJE94729.1"/>
    </source>
</evidence>
<dbReference type="GO" id="GO:0016747">
    <property type="term" value="F:acyltransferase activity, transferring groups other than amino-acyl groups"/>
    <property type="evidence" value="ECO:0007669"/>
    <property type="project" value="InterPro"/>
</dbReference>
<dbReference type="AlphaFoldDB" id="A0A9P3GJJ9"/>
<feature type="domain" description="N-acetyltransferase" evidence="1">
    <location>
        <begin position="142"/>
        <end position="303"/>
    </location>
</feature>
<dbReference type="OrthoDB" id="2523549at2759"/>
<protein>
    <submittedName>
        <fullName evidence="2">GNAT family N-acetyltransferase</fullName>
    </submittedName>
</protein>
<dbReference type="EMBL" id="BPQB01000042">
    <property type="protein sequence ID" value="GJE94729.1"/>
    <property type="molecule type" value="Genomic_DNA"/>
</dbReference>
<name>A0A9P3GJJ9_9APHY</name>
<sequence length="309" mass="33225">MNFPLGSLMDSMDEVHVQARAITDDSRTLLAVYKDDKLVLVLLKVAGDMPWQLGYPGGGELAENDAHAAVAPLVSFLSSSLEPKALDQVIGRASTVDAFLDAWVAATAARGVRVTALPPHTRSKRAYATLASLPASPAPAPLKVERAHEDDIEALTQLCVDFSRITRGSAMPREQAHARVALDVSLGHIWTCREAGRPMGYLALGRVTRRTIAIRSLYVAPEHQRKGVGVALTVAMTRYLLGAPPLEGGPAGVPEGGVKEQVCLNVSEEYVERIYKKCGFLLGEDDRDPVSGHKAWFASVARNVKVVDG</sequence>